<dbReference type="Gene3D" id="3.40.630.10">
    <property type="entry name" value="Zn peptidases"/>
    <property type="match status" value="1"/>
</dbReference>
<dbReference type="EC" id="3.4.11.10" evidence="8"/>
<keyword evidence="6 8" id="KW-0378">Hydrolase</keyword>
<gene>
    <name evidence="8" type="primary">pepA</name>
    <name evidence="11" type="ORF">DLM65_05890</name>
</gene>
<evidence type="ECO:0000256" key="3">
    <source>
        <dbReference type="ARBA" id="ARBA00009528"/>
    </source>
</evidence>
<dbReference type="GO" id="GO:0030145">
    <property type="term" value="F:manganese ion binding"/>
    <property type="evidence" value="ECO:0007669"/>
    <property type="project" value="UniProtKB-UniRule"/>
</dbReference>
<keyword evidence="4 8" id="KW-0031">Aminopeptidase</keyword>
<feature type="binding site" evidence="8">
    <location>
        <position position="453"/>
    </location>
    <ligand>
        <name>Mn(2+)</name>
        <dbReference type="ChEBI" id="CHEBI:29035"/>
        <label>1</label>
    </ligand>
</feature>
<dbReference type="Gene3D" id="3.40.220.10">
    <property type="entry name" value="Leucine Aminopeptidase, subunit E, domain 1"/>
    <property type="match status" value="1"/>
</dbReference>
<organism evidence="11 12">
    <name type="scientific">Candidatus Aeolococcus gillhamiae</name>
    <dbReference type="NCBI Taxonomy" id="3127015"/>
    <lineage>
        <taxon>Bacteria</taxon>
        <taxon>Bacillati</taxon>
        <taxon>Candidatus Dormiibacterota</taxon>
        <taxon>Candidatus Dormibacteria</taxon>
        <taxon>Candidatus Aeolococcales</taxon>
        <taxon>Candidatus Aeolococcaceae</taxon>
        <taxon>Candidatus Aeolococcus</taxon>
    </lineage>
</organism>
<dbReference type="AlphaFoldDB" id="A0A2W5Z7V4"/>
<dbReference type="InterPro" id="IPR011356">
    <property type="entry name" value="Leucine_aapep/pepB"/>
</dbReference>
<dbReference type="CDD" id="cd00433">
    <property type="entry name" value="Peptidase_M17"/>
    <property type="match status" value="1"/>
</dbReference>
<dbReference type="GO" id="GO:0070006">
    <property type="term" value="F:metalloaminopeptidase activity"/>
    <property type="evidence" value="ECO:0007669"/>
    <property type="project" value="InterPro"/>
</dbReference>
<feature type="binding site" evidence="8">
    <location>
        <position position="374"/>
    </location>
    <ligand>
        <name>Mn(2+)</name>
        <dbReference type="ChEBI" id="CHEBI:29035"/>
        <label>1</label>
    </ligand>
</feature>
<evidence type="ECO:0000256" key="9">
    <source>
        <dbReference type="SAM" id="MobiDB-lite"/>
    </source>
</evidence>
<dbReference type="PANTHER" id="PTHR11963:SF23">
    <property type="entry name" value="CYTOSOL AMINOPEPTIDASE"/>
    <property type="match status" value="1"/>
</dbReference>
<comment type="cofactor">
    <cofactor evidence="8">
        <name>Mn(2+)</name>
        <dbReference type="ChEBI" id="CHEBI:29035"/>
    </cofactor>
    <text evidence="8">Binds 2 manganese ions per subunit.</text>
</comment>
<feature type="active site" evidence="8">
    <location>
        <position position="381"/>
    </location>
</feature>
<feature type="binding site" evidence="8">
    <location>
        <position position="453"/>
    </location>
    <ligand>
        <name>Mn(2+)</name>
        <dbReference type="ChEBI" id="CHEBI:29035"/>
        <label>2</label>
    </ligand>
</feature>
<feature type="domain" description="Cytosol aminopeptidase" evidence="10">
    <location>
        <begin position="449"/>
        <end position="456"/>
    </location>
</feature>
<comment type="caution">
    <text evidence="11">The sequence shown here is derived from an EMBL/GenBank/DDBJ whole genome shotgun (WGS) entry which is preliminary data.</text>
</comment>
<dbReference type="SUPFAM" id="SSF53187">
    <property type="entry name" value="Zn-dependent exopeptidases"/>
    <property type="match status" value="1"/>
</dbReference>
<dbReference type="SUPFAM" id="SSF52949">
    <property type="entry name" value="Macro domain-like"/>
    <property type="match status" value="1"/>
</dbReference>
<dbReference type="InterPro" id="IPR008283">
    <property type="entry name" value="Peptidase_M17_N"/>
</dbReference>
<dbReference type="GO" id="GO:0005737">
    <property type="term" value="C:cytoplasm"/>
    <property type="evidence" value="ECO:0007669"/>
    <property type="project" value="UniProtKB-SubCell"/>
</dbReference>
<feature type="binding site" evidence="8">
    <location>
        <position position="451"/>
    </location>
    <ligand>
        <name>Mn(2+)</name>
        <dbReference type="ChEBI" id="CHEBI:29035"/>
        <label>1</label>
    </ligand>
</feature>
<keyword evidence="8" id="KW-0479">Metal-binding</keyword>
<protein>
    <recommendedName>
        <fullName evidence="8">Probable cytosol aminopeptidase</fullName>
        <ecNumber evidence="8">3.4.11.1</ecNumber>
    </recommendedName>
    <alternativeName>
        <fullName evidence="8">Leucine aminopeptidase</fullName>
        <shortName evidence="8">LAP</shortName>
        <ecNumber evidence="8">3.4.11.10</ecNumber>
    </alternativeName>
    <alternativeName>
        <fullName evidence="8">Leucyl aminopeptidase</fullName>
    </alternativeName>
</protein>
<keyword evidence="8" id="KW-0963">Cytoplasm</keyword>
<evidence type="ECO:0000256" key="8">
    <source>
        <dbReference type="HAMAP-Rule" id="MF_00181"/>
    </source>
</evidence>
<evidence type="ECO:0000256" key="6">
    <source>
        <dbReference type="ARBA" id="ARBA00022801"/>
    </source>
</evidence>
<accession>A0A2W5Z7V4</accession>
<comment type="function">
    <text evidence="7 8">Presumably involved in the processing and regular turnover of intracellular proteins. Catalyzes the removal of unsubstituted N-terminal amino acids from various peptides.</text>
</comment>
<keyword evidence="8" id="KW-0464">Manganese</keyword>
<dbReference type="Proteomes" id="UP000248724">
    <property type="component" value="Unassembled WGS sequence"/>
</dbReference>
<dbReference type="PANTHER" id="PTHR11963">
    <property type="entry name" value="LEUCINE AMINOPEPTIDASE-RELATED"/>
    <property type="match status" value="1"/>
</dbReference>
<comment type="similarity">
    <text evidence="3 8">Belongs to the peptidase M17 family.</text>
</comment>
<feature type="binding site" evidence="8">
    <location>
        <position position="374"/>
    </location>
    <ligand>
        <name>Mn(2+)</name>
        <dbReference type="ChEBI" id="CHEBI:29035"/>
        <label>2</label>
    </ligand>
</feature>
<dbReference type="EC" id="3.4.11.1" evidence="8"/>
<feature type="region of interest" description="Disordered" evidence="9">
    <location>
        <begin position="19"/>
        <end position="76"/>
    </location>
</feature>
<dbReference type="InterPro" id="IPR043472">
    <property type="entry name" value="Macro_dom-like"/>
</dbReference>
<dbReference type="EMBL" id="QHBU01000112">
    <property type="protein sequence ID" value="PZR81422.1"/>
    <property type="molecule type" value="Genomic_DNA"/>
</dbReference>
<reference evidence="11 12" key="1">
    <citation type="journal article" date="2017" name="Nature">
        <title>Atmospheric trace gases support primary production in Antarctic desert surface soil.</title>
        <authorList>
            <person name="Ji M."/>
            <person name="Greening C."/>
            <person name="Vanwonterghem I."/>
            <person name="Carere C.R."/>
            <person name="Bay S.K."/>
            <person name="Steen J.A."/>
            <person name="Montgomery K."/>
            <person name="Lines T."/>
            <person name="Beardall J."/>
            <person name="van Dorst J."/>
            <person name="Snape I."/>
            <person name="Stott M.B."/>
            <person name="Hugenholtz P."/>
            <person name="Ferrari B.C."/>
        </authorList>
    </citation>
    <scope>NUCLEOTIDE SEQUENCE [LARGE SCALE GENOMIC DNA]</scope>
    <source>
        <strain evidence="11">RRmetagenome_bin12</strain>
    </source>
</reference>
<evidence type="ECO:0000256" key="7">
    <source>
        <dbReference type="ARBA" id="ARBA00049972"/>
    </source>
</evidence>
<evidence type="ECO:0000256" key="2">
    <source>
        <dbReference type="ARBA" id="ARBA00000967"/>
    </source>
</evidence>
<keyword evidence="5 8" id="KW-0645">Protease</keyword>
<evidence type="ECO:0000313" key="12">
    <source>
        <dbReference type="Proteomes" id="UP000248724"/>
    </source>
</evidence>
<dbReference type="PROSITE" id="PS00631">
    <property type="entry name" value="CYTOSOL_AP"/>
    <property type="match status" value="1"/>
</dbReference>
<dbReference type="GO" id="GO:0006508">
    <property type="term" value="P:proteolysis"/>
    <property type="evidence" value="ECO:0007669"/>
    <property type="project" value="UniProtKB-KW"/>
</dbReference>
<comment type="catalytic activity">
    <reaction evidence="2 8">
        <text>Release of an N-terminal amino acid, preferentially leucine, but not glutamic or aspartic acids.</text>
        <dbReference type="EC" id="3.4.11.10"/>
    </reaction>
</comment>
<dbReference type="Pfam" id="PF02789">
    <property type="entry name" value="Peptidase_M17_N"/>
    <property type="match status" value="1"/>
</dbReference>
<feature type="compositionally biased region" description="Low complexity" evidence="9">
    <location>
        <begin position="46"/>
        <end position="60"/>
    </location>
</feature>
<feature type="active site" evidence="8">
    <location>
        <position position="455"/>
    </location>
</feature>
<evidence type="ECO:0000259" key="10">
    <source>
        <dbReference type="PROSITE" id="PS00631"/>
    </source>
</evidence>
<feature type="compositionally biased region" description="Polar residues" evidence="9">
    <location>
        <begin position="31"/>
        <end position="45"/>
    </location>
</feature>
<comment type="catalytic activity">
    <reaction evidence="1 8">
        <text>Release of an N-terminal amino acid, Xaa-|-Yaa-, in which Xaa is preferably Leu, but may be other amino acids including Pro although not Arg or Lys, and Yaa may be Pro. Amino acid amides and methyl esters are also readily hydrolyzed, but rates on arylamides are exceedingly low.</text>
        <dbReference type="EC" id="3.4.11.1"/>
    </reaction>
</comment>
<dbReference type="InterPro" id="IPR023042">
    <property type="entry name" value="Peptidase_M17_leu_NH2_pept"/>
</dbReference>
<evidence type="ECO:0000256" key="5">
    <source>
        <dbReference type="ARBA" id="ARBA00022670"/>
    </source>
</evidence>
<evidence type="ECO:0000313" key="11">
    <source>
        <dbReference type="EMBL" id="PZR81422.1"/>
    </source>
</evidence>
<evidence type="ECO:0000256" key="4">
    <source>
        <dbReference type="ARBA" id="ARBA00022438"/>
    </source>
</evidence>
<dbReference type="InterPro" id="IPR000819">
    <property type="entry name" value="Peptidase_M17_C"/>
</dbReference>
<proteinExistence type="inferred from homology"/>
<evidence type="ECO:0000256" key="1">
    <source>
        <dbReference type="ARBA" id="ARBA00000135"/>
    </source>
</evidence>
<dbReference type="HAMAP" id="MF_00181">
    <property type="entry name" value="Cytosol_peptidase_M17"/>
    <property type="match status" value="1"/>
</dbReference>
<dbReference type="Pfam" id="PF00883">
    <property type="entry name" value="Peptidase_M17"/>
    <property type="match status" value="1"/>
</dbReference>
<name>A0A2W5Z7V4_9BACT</name>
<dbReference type="PRINTS" id="PR00481">
    <property type="entry name" value="LAMNOPPTDASE"/>
</dbReference>
<feature type="binding site" evidence="8">
    <location>
        <position position="392"/>
    </location>
    <ligand>
        <name>Mn(2+)</name>
        <dbReference type="ChEBI" id="CHEBI:29035"/>
        <label>2</label>
    </ligand>
</feature>
<comment type="subcellular location">
    <subcellularLocation>
        <location evidence="8">Cytoplasm</location>
    </subcellularLocation>
</comment>
<feature type="binding site" evidence="8">
    <location>
        <position position="369"/>
    </location>
    <ligand>
        <name>Mn(2+)</name>
        <dbReference type="ChEBI" id="CHEBI:29035"/>
        <label>2</label>
    </ligand>
</feature>
<sequence>MLAATRSAVIHGIPSMRPAAMASSPCRRASTKGSTPVTPSAHQPLSSACARSSSRNASHRLTPTSMPPPVAEPGRYHSALGAVGSSLSSRGRHASTFAGRHMTVAMRGDGAPATIGGDALLVTAFTGELGPAAIEVDGRLDGELTAMLSSRELTGSFGEVTVVNSAGGIAARRVVVLGLGDRNLLDSFRLHNAYTLAGGVLRRRRLTRLVLAADVSLAETAVPDTAALLRAMVTGALVANHEAGVNKSEPDTAPLIDEVVVAGVDGDAGDSVDIALAEAVLLAESTMRVQRWANAPANTLTPTQLGADVVELCAGTTLTVEVMDRAALESAGAGALLGIARGSDEPPVMIVVRHQGAGTDAPTLALVGKGITFDTGGISIKPALGMESMKFDMGGGAAVLSALHAIAALQVPCNVLGIVPATENMPGGRALKPGDVVSAIDGTTIEVVNTDAEGRVVLADGLALARQLRATHIVDVATLTGAALIALGHVNAALMSSDRALTQLVLRAAQQGGDRFAELPMSPEYDVCLRSEVADVRNWGGREAGAINGAVFVRAFSGGLPWVHLDIAGTAWNDQASLKDIPKGPSGAPVRTLVWLARLFARD</sequence>